<dbReference type="EMBL" id="CAJVPS010000175">
    <property type="protein sequence ID" value="CAG8461208.1"/>
    <property type="molecule type" value="Genomic_DNA"/>
</dbReference>
<comment type="caution">
    <text evidence="1">The sequence shown here is derived from an EMBL/GenBank/DDBJ whole genome shotgun (WGS) entry which is preliminary data.</text>
</comment>
<keyword evidence="2" id="KW-1185">Reference proteome</keyword>
<feature type="non-terminal residue" evidence="1">
    <location>
        <position position="165"/>
    </location>
</feature>
<evidence type="ECO:0000313" key="1">
    <source>
        <dbReference type="EMBL" id="CAG8461208.1"/>
    </source>
</evidence>
<organism evidence="1 2">
    <name type="scientific">Ambispora leptoticha</name>
    <dbReference type="NCBI Taxonomy" id="144679"/>
    <lineage>
        <taxon>Eukaryota</taxon>
        <taxon>Fungi</taxon>
        <taxon>Fungi incertae sedis</taxon>
        <taxon>Mucoromycota</taxon>
        <taxon>Glomeromycotina</taxon>
        <taxon>Glomeromycetes</taxon>
        <taxon>Archaeosporales</taxon>
        <taxon>Ambisporaceae</taxon>
        <taxon>Ambispora</taxon>
    </lineage>
</organism>
<sequence>MSENMAKNDLVKLLREEKWAELLVEKLEFELNFCREPEFTTLSDKNDETFTLSTYLNKLKERLEVLIEIKSKYGRVKETKTFAARFEERLTAFYKQARARFLRNNDTFQLEILFTNFTAELDDFLNRINLEHETVKFLRAALVDFAQQLANAGSPDDFQNLFAEF</sequence>
<accession>A0A9N8VNA8</accession>
<dbReference type="AlphaFoldDB" id="A0A9N8VNA8"/>
<gene>
    <name evidence="1" type="ORF">ALEPTO_LOCUS1546</name>
</gene>
<proteinExistence type="predicted"/>
<evidence type="ECO:0000313" key="2">
    <source>
        <dbReference type="Proteomes" id="UP000789508"/>
    </source>
</evidence>
<dbReference type="Proteomes" id="UP000789508">
    <property type="component" value="Unassembled WGS sequence"/>
</dbReference>
<reference evidence="1" key="1">
    <citation type="submission" date="2021-06" db="EMBL/GenBank/DDBJ databases">
        <authorList>
            <person name="Kallberg Y."/>
            <person name="Tangrot J."/>
            <person name="Rosling A."/>
        </authorList>
    </citation>
    <scope>NUCLEOTIDE SEQUENCE</scope>
    <source>
        <strain evidence="1">FL130A</strain>
    </source>
</reference>
<protein>
    <submittedName>
        <fullName evidence="1">12254_t:CDS:1</fullName>
    </submittedName>
</protein>
<name>A0A9N8VNA8_9GLOM</name>